<dbReference type="Proteomes" id="UP000187209">
    <property type="component" value="Unassembled WGS sequence"/>
</dbReference>
<organism evidence="3 4">
    <name type="scientific">Stentor coeruleus</name>
    <dbReference type="NCBI Taxonomy" id="5963"/>
    <lineage>
        <taxon>Eukaryota</taxon>
        <taxon>Sar</taxon>
        <taxon>Alveolata</taxon>
        <taxon>Ciliophora</taxon>
        <taxon>Postciliodesmatophora</taxon>
        <taxon>Heterotrichea</taxon>
        <taxon>Heterotrichida</taxon>
        <taxon>Stentoridae</taxon>
        <taxon>Stentor</taxon>
    </lineage>
</organism>
<evidence type="ECO:0000256" key="1">
    <source>
        <dbReference type="SAM" id="Coils"/>
    </source>
</evidence>
<comment type="caution">
    <text evidence="3">The sequence shown here is derived from an EMBL/GenBank/DDBJ whole genome shotgun (WGS) entry which is preliminary data.</text>
</comment>
<evidence type="ECO:0000313" key="3">
    <source>
        <dbReference type="EMBL" id="OMJ92466.1"/>
    </source>
</evidence>
<accession>A0A1R2CTW3</accession>
<feature type="coiled-coil region" evidence="1">
    <location>
        <begin position="340"/>
        <end position="403"/>
    </location>
</feature>
<feature type="region of interest" description="Disordered" evidence="2">
    <location>
        <begin position="60"/>
        <end position="126"/>
    </location>
</feature>
<evidence type="ECO:0000256" key="2">
    <source>
        <dbReference type="SAM" id="MobiDB-lite"/>
    </source>
</evidence>
<feature type="region of interest" description="Disordered" evidence="2">
    <location>
        <begin position="1"/>
        <end position="21"/>
    </location>
</feature>
<keyword evidence="1" id="KW-0175">Coiled coil</keyword>
<sequence>MSQSNRSRSRTPVNSSSSNSIVAQIKLSSLSESLNQELLSSENPLNKPLENAIILGTSIDEQTGKRRSKRISSSSLDQGSFKIPIPTTQSKKPVTSKSPQKGNTRKAPKKPFPKQDLNESLGKNSNVASGQTYKLTANSIKANGIKTARVTESHKNHDNQLVFSRSSLTRSSIKASNKIPANPIQDLSLESSGSLARPLEDLKKKIGDLERDLKKYKKCSLELQTAVTAKDNLIGKLQSDYKNSIMEKNIEIHELKKNLTDLEIKINDIVKDLDNKTKVETNYKKALQNKNDEIENLRNTLDLQKLTLGSILKNNAHLCEELTKSAEKYAIMENKFICDYDELKLKLDKIAIENKNLKDGMNKTNPSEVEDLKKSNKIHEEENRRLNELLKEKEIQIEKILCQGSDSRVVELGILVAALQAENSELQLKLKNL</sequence>
<proteinExistence type="predicted"/>
<dbReference type="EMBL" id="MPUH01000061">
    <property type="protein sequence ID" value="OMJ92466.1"/>
    <property type="molecule type" value="Genomic_DNA"/>
</dbReference>
<dbReference type="AlphaFoldDB" id="A0A1R2CTW3"/>
<feature type="compositionally biased region" description="Polar residues" evidence="2">
    <location>
        <begin position="86"/>
        <end position="102"/>
    </location>
</feature>
<feature type="compositionally biased region" description="Low complexity" evidence="2">
    <location>
        <begin position="1"/>
        <end position="20"/>
    </location>
</feature>
<gene>
    <name evidence="3" type="ORF">SteCoe_4808</name>
</gene>
<reference evidence="3 4" key="1">
    <citation type="submission" date="2016-11" db="EMBL/GenBank/DDBJ databases">
        <title>The macronuclear genome of Stentor coeruleus: a giant cell with tiny introns.</title>
        <authorList>
            <person name="Slabodnick M."/>
            <person name="Ruby J.G."/>
            <person name="Reiff S.B."/>
            <person name="Swart E.C."/>
            <person name="Gosai S."/>
            <person name="Prabakaran S."/>
            <person name="Witkowska E."/>
            <person name="Larue G.E."/>
            <person name="Fisher S."/>
            <person name="Freeman R.M."/>
            <person name="Gunawardena J."/>
            <person name="Chu W."/>
            <person name="Stover N.A."/>
            <person name="Gregory B.D."/>
            <person name="Nowacki M."/>
            <person name="Derisi J."/>
            <person name="Roy S.W."/>
            <person name="Marshall W.F."/>
            <person name="Sood P."/>
        </authorList>
    </citation>
    <scope>NUCLEOTIDE SEQUENCE [LARGE SCALE GENOMIC DNA]</scope>
    <source>
        <strain evidence="3">WM001</strain>
    </source>
</reference>
<evidence type="ECO:0000313" key="4">
    <source>
        <dbReference type="Proteomes" id="UP000187209"/>
    </source>
</evidence>
<keyword evidence="4" id="KW-1185">Reference proteome</keyword>
<name>A0A1R2CTW3_9CILI</name>
<protein>
    <submittedName>
        <fullName evidence="3">Uncharacterized protein</fullName>
    </submittedName>
</protein>
<feature type="compositionally biased region" description="Basic residues" evidence="2">
    <location>
        <begin position="103"/>
        <end position="112"/>
    </location>
</feature>
<feature type="coiled-coil region" evidence="1">
    <location>
        <begin position="245"/>
        <end position="307"/>
    </location>
</feature>